<dbReference type="AlphaFoldDB" id="A0A532V2V6"/>
<accession>A0A532V2V6</accession>
<sequence>MTPKKTQLTPLEELSFAPTDYPWDAQVAAKRLEEAFGWAALAAYSLWIDTSADSESFEAYPMLVVDLVDGEPCVVPAALKAASEALTDLDEETRSAVEDRLGALKKRLAQIEKASQESQTATTDAGTEEAEDAKSEAEPQSESQVDRGPRSDTKYSSGVKDERLAEAQRLVDRLAHQGRLLPAWGHKALVGFIAGLSQEKSLSQEGFEPISPLDFFIGLIESLPALVPLSEFASPQARVDNSFEALGHKIAKALK</sequence>
<dbReference type="Proteomes" id="UP000317778">
    <property type="component" value="Unassembled WGS sequence"/>
</dbReference>
<reference evidence="2 3" key="1">
    <citation type="submission" date="2017-06" db="EMBL/GenBank/DDBJ databases">
        <title>Novel microbial phyla capable of carbon fixation and sulfur reduction in deep-sea sediments.</title>
        <authorList>
            <person name="Huang J."/>
            <person name="Baker B."/>
            <person name="Wang Y."/>
        </authorList>
    </citation>
    <scope>NUCLEOTIDE SEQUENCE [LARGE SCALE GENOMIC DNA]</scope>
    <source>
        <strain evidence="2">B3_TA06</strain>
    </source>
</reference>
<proteinExistence type="predicted"/>
<evidence type="ECO:0000256" key="1">
    <source>
        <dbReference type="SAM" id="MobiDB-lite"/>
    </source>
</evidence>
<gene>
    <name evidence="2" type="ORF">CEE36_08405</name>
</gene>
<protein>
    <submittedName>
        <fullName evidence="2">Uncharacterized protein</fullName>
    </submittedName>
</protein>
<feature type="compositionally biased region" description="Basic and acidic residues" evidence="1">
    <location>
        <begin position="144"/>
        <end position="159"/>
    </location>
</feature>
<organism evidence="2 3">
    <name type="scientific">candidate division TA06 bacterium B3_TA06</name>
    <dbReference type="NCBI Taxonomy" id="2012487"/>
    <lineage>
        <taxon>Bacteria</taxon>
        <taxon>Bacteria division TA06</taxon>
    </lineage>
</organism>
<comment type="caution">
    <text evidence="2">The sequence shown here is derived from an EMBL/GenBank/DDBJ whole genome shotgun (WGS) entry which is preliminary data.</text>
</comment>
<evidence type="ECO:0000313" key="3">
    <source>
        <dbReference type="Proteomes" id="UP000317778"/>
    </source>
</evidence>
<feature type="region of interest" description="Disordered" evidence="1">
    <location>
        <begin position="112"/>
        <end position="159"/>
    </location>
</feature>
<name>A0A532V2V6_UNCT6</name>
<dbReference type="EMBL" id="NJBO01000014">
    <property type="protein sequence ID" value="TKJ41327.1"/>
    <property type="molecule type" value="Genomic_DNA"/>
</dbReference>
<evidence type="ECO:0000313" key="2">
    <source>
        <dbReference type="EMBL" id="TKJ41327.1"/>
    </source>
</evidence>